<feature type="transmembrane region" description="Helical" evidence="6">
    <location>
        <begin position="123"/>
        <end position="144"/>
    </location>
</feature>
<feature type="transmembrane region" description="Helical" evidence="6">
    <location>
        <begin position="248"/>
        <end position="266"/>
    </location>
</feature>
<keyword evidence="8" id="KW-1185">Reference proteome</keyword>
<evidence type="ECO:0000313" key="7">
    <source>
        <dbReference type="EMBL" id="NUZ05171.1"/>
    </source>
</evidence>
<protein>
    <submittedName>
        <fullName evidence="7">Flippase-like domain-containing protein</fullName>
    </submittedName>
</protein>
<keyword evidence="3 6" id="KW-0812">Transmembrane</keyword>
<evidence type="ECO:0000256" key="4">
    <source>
        <dbReference type="ARBA" id="ARBA00022989"/>
    </source>
</evidence>
<keyword evidence="2" id="KW-1003">Cell membrane</keyword>
<feature type="transmembrane region" description="Helical" evidence="6">
    <location>
        <begin position="273"/>
        <end position="292"/>
    </location>
</feature>
<comment type="subcellular location">
    <subcellularLocation>
        <location evidence="1">Cell membrane</location>
        <topology evidence="1">Multi-pass membrane protein</topology>
    </subcellularLocation>
</comment>
<dbReference type="AlphaFoldDB" id="A0A7Y6NLA6"/>
<dbReference type="PANTHER" id="PTHR39087:SF2">
    <property type="entry name" value="UPF0104 MEMBRANE PROTEIN MJ1595"/>
    <property type="match status" value="1"/>
</dbReference>
<keyword evidence="4 6" id="KW-1133">Transmembrane helix</keyword>
<evidence type="ECO:0000256" key="3">
    <source>
        <dbReference type="ARBA" id="ARBA00022692"/>
    </source>
</evidence>
<feature type="transmembrane region" description="Helical" evidence="6">
    <location>
        <begin position="43"/>
        <end position="60"/>
    </location>
</feature>
<accession>A0A7Y6NLA6</accession>
<feature type="transmembrane region" description="Helical" evidence="6">
    <location>
        <begin position="298"/>
        <end position="317"/>
    </location>
</feature>
<sequence>MLLPVDAKWIRGALGFAISAVLLGFTVRSIAFDDLLRVLKASSPQWIAVSIALYWLEIVVRSTRWRRLLRPVAALGPRQVLLSLIVGYAANNALPARLGELFRADFIGKRYGVSRMAVMGTIVLERVLDVLAVVACAAAGVMTLAGDRPAAGTISTRSSIVDGLFVTGAVALGFVVALIALAAYGRSAASLRSAQLRWAFTALAIGLRPVSEPRELLPLIAPSLLVWTLNGVAMWAMLTGVGVRPTPATIVLLIGVAGIAAALPAAPANLGTLQFAFVIALGTAGHAAAPAFAAATLVQVLLLGSVTVVGAILYAWLHRTRKAVAR</sequence>
<feature type="transmembrane region" description="Helical" evidence="6">
    <location>
        <begin position="164"/>
        <end position="184"/>
    </location>
</feature>
<gene>
    <name evidence="7" type="ORF">HQN59_05275</name>
</gene>
<feature type="transmembrane region" description="Helical" evidence="6">
    <location>
        <begin position="216"/>
        <end position="236"/>
    </location>
</feature>
<dbReference type="PANTHER" id="PTHR39087">
    <property type="entry name" value="UPF0104 MEMBRANE PROTEIN MJ1595"/>
    <property type="match status" value="1"/>
</dbReference>
<proteinExistence type="predicted"/>
<dbReference type="InterPro" id="IPR022791">
    <property type="entry name" value="L-PG_synthase/AglD"/>
</dbReference>
<feature type="transmembrane region" description="Helical" evidence="6">
    <location>
        <begin position="12"/>
        <end position="31"/>
    </location>
</feature>
<evidence type="ECO:0000256" key="5">
    <source>
        <dbReference type="ARBA" id="ARBA00023136"/>
    </source>
</evidence>
<dbReference type="GO" id="GO:0005886">
    <property type="term" value="C:plasma membrane"/>
    <property type="evidence" value="ECO:0007669"/>
    <property type="project" value="UniProtKB-SubCell"/>
</dbReference>
<comment type="caution">
    <text evidence="7">The sequence shown here is derived from an EMBL/GenBank/DDBJ whole genome shotgun (WGS) entry which is preliminary data.</text>
</comment>
<keyword evidence="5 6" id="KW-0472">Membrane</keyword>
<evidence type="ECO:0000256" key="2">
    <source>
        <dbReference type="ARBA" id="ARBA00022475"/>
    </source>
</evidence>
<dbReference type="EMBL" id="JABWMJ010000002">
    <property type="protein sequence ID" value="NUZ05171.1"/>
    <property type="molecule type" value="Genomic_DNA"/>
</dbReference>
<evidence type="ECO:0000256" key="1">
    <source>
        <dbReference type="ARBA" id="ARBA00004651"/>
    </source>
</evidence>
<dbReference type="NCBIfam" id="TIGR00374">
    <property type="entry name" value="flippase-like domain"/>
    <property type="match status" value="1"/>
</dbReference>
<evidence type="ECO:0000256" key="6">
    <source>
        <dbReference type="SAM" id="Phobius"/>
    </source>
</evidence>
<organism evidence="7 8">
    <name type="scientific">Piscinibacter koreensis</name>
    <dbReference type="NCBI Taxonomy" id="2742824"/>
    <lineage>
        <taxon>Bacteria</taxon>
        <taxon>Pseudomonadati</taxon>
        <taxon>Pseudomonadota</taxon>
        <taxon>Betaproteobacteria</taxon>
        <taxon>Burkholderiales</taxon>
        <taxon>Sphaerotilaceae</taxon>
        <taxon>Piscinibacter</taxon>
    </lineage>
</organism>
<dbReference type="RefSeq" id="WP_176066817.1">
    <property type="nucleotide sequence ID" value="NZ_JABWMJ010000002.1"/>
</dbReference>
<dbReference type="Proteomes" id="UP000529637">
    <property type="component" value="Unassembled WGS sequence"/>
</dbReference>
<name>A0A7Y6NLA6_9BURK</name>
<reference evidence="7 8" key="1">
    <citation type="submission" date="2020-06" db="EMBL/GenBank/DDBJ databases">
        <title>Schlegella sp. ID0723 isolated from air conditioner.</title>
        <authorList>
            <person name="Kim D.Y."/>
            <person name="Kim D.-U."/>
        </authorList>
    </citation>
    <scope>NUCLEOTIDE SEQUENCE [LARGE SCALE GENOMIC DNA]</scope>
    <source>
        <strain evidence="7 8">ID0723</strain>
    </source>
</reference>
<evidence type="ECO:0000313" key="8">
    <source>
        <dbReference type="Proteomes" id="UP000529637"/>
    </source>
</evidence>
<dbReference type="Pfam" id="PF03706">
    <property type="entry name" value="LPG_synthase_TM"/>
    <property type="match status" value="1"/>
</dbReference>